<comment type="caution">
    <text evidence="5">The sequence shown here is derived from an EMBL/GenBank/DDBJ whole genome shotgun (WGS) entry which is preliminary data.</text>
</comment>
<dbReference type="GO" id="GO:0004553">
    <property type="term" value="F:hydrolase activity, hydrolyzing O-glycosyl compounds"/>
    <property type="evidence" value="ECO:0007669"/>
    <property type="project" value="UniProtKB-ARBA"/>
</dbReference>
<evidence type="ECO:0000256" key="3">
    <source>
        <dbReference type="SAM" id="SignalP"/>
    </source>
</evidence>
<dbReference type="Gene3D" id="2.60.120.200">
    <property type="match status" value="1"/>
</dbReference>
<dbReference type="GO" id="GO:0005975">
    <property type="term" value="P:carbohydrate metabolic process"/>
    <property type="evidence" value="ECO:0007669"/>
    <property type="project" value="UniProtKB-ARBA"/>
</dbReference>
<dbReference type="InterPro" id="IPR013320">
    <property type="entry name" value="ConA-like_dom_sf"/>
</dbReference>
<keyword evidence="1 3" id="KW-0732">Signal</keyword>
<dbReference type="CDD" id="cd15482">
    <property type="entry name" value="Sialidase_non-viral"/>
    <property type="match status" value="1"/>
</dbReference>
<dbReference type="InterPro" id="IPR000601">
    <property type="entry name" value="PKD_dom"/>
</dbReference>
<dbReference type="SMART" id="SM00560">
    <property type="entry name" value="LamGL"/>
    <property type="match status" value="1"/>
</dbReference>
<organism evidence="5 6">
    <name type="scientific">Candidatus Opimibacter skivensis</name>
    <dbReference type="NCBI Taxonomy" id="2982028"/>
    <lineage>
        <taxon>Bacteria</taxon>
        <taxon>Pseudomonadati</taxon>
        <taxon>Bacteroidota</taxon>
        <taxon>Saprospiria</taxon>
        <taxon>Saprospirales</taxon>
        <taxon>Saprospiraceae</taxon>
        <taxon>Candidatus Opimibacter</taxon>
    </lineage>
</organism>
<gene>
    <name evidence="5" type="ORF">IPP15_08120</name>
</gene>
<accession>A0A9D7XPU5</accession>
<evidence type="ECO:0000256" key="2">
    <source>
        <dbReference type="ARBA" id="ARBA00023157"/>
    </source>
</evidence>
<dbReference type="Gene3D" id="2.60.40.10">
    <property type="entry name" value="Immunoglobulins"/>
    <property type="match status" value="1"/>
</dbReference>
<dbReference type="Pfam" id="PF24595">
    <property type="entry name" value="DUF7619"/>
    <property type="match status" value="1"/>
</dbReference>
<feature type="chain" id="PRO_5039195775" evidence="3">
    <location>
        <begin position="25"/>
        <end position="1507"/>
    </location>
</feature>
<dbReference type="InterPro" id="IPR006558">
    <property type="entry name" value="LamG-like"/>
</dbReference>
<dbReference type="Pfam" id="PF13385">
    <property type="entry name" value="Laminin_G_3"/>
    <property type="match status" value="1"/>
</dbReference>
<dbReference type="InterPro" id="IPR035986">
    <property type="entry name" value="PKD_dom_sf"/>
</dbReference>
<feature type="signal peptide" evidence="3">
    <location>
        <begin position="1"/>
        <end position="24"/>
    </location>
</feature>
<dbReference type="Pfam" id="PF18962">
    <property type="entry name" value="Por_Secre_tail"/>
    <property type="match status" value="1"/>
</dbReference>
<dbReference type="CDD" id="cd00146">
    <property type="entry name" value="PKD"/>
    <property type="match status" value="1"/>
</dbReference>
<sequence length="1507" mass="166706">MKKIYFLLLIISSLFTFFPFKSSATTPDVTKWIKNISEGEGAPAMGLDDYAPEMAISGKVIHMLWRTNNNWATRQLQYRRSSDGGKTWEAKKLLVDASGFDDALRYPLMYVSGNYVHIAYIIKVGTGPSELFYLRSTDGGQTFEAPKILYSIPQSMIELRMKGDGARITVAAVHNCWYCADVNILHLFNSENNGSVFTDRIVSGNFNAYTFSTWDMAVTASNIYLMILETVGNVYDYNYNLHVFSSNNRGLSFKDNIVSVPALSGLHHPFQLMDYNWGYTRKIATEGNKVWVIWSGWNAENLERIFVSGSVNAGNTFSIAKEISGTITGFQAGQESILINGNQIYTCFLMADSRIFVAKSHNGGATFDPAYAYTLKDDVHLRGGWSPMLLKDPFNENAYLIRNGPGYGVLSPDSDYPAQSFLGNAVIKDQRYVTAAFDDDGILHIAYQGGRVWLSTGVFTDYEILYRRVDPDFSAITPDDNSLHFAAKENNGDGTGDGRFDKMIIGPDADLKFTGQMTIEVWLKPEANRPATYITQNHPGTWNQSQVSGFILWSDAYQSMQPVTNIVTTSGLYPMSSKRKMQFNAWNHLAVTYNKDGGAQNFRLYLNGGLVASTTALGDIVSPDVMWMIGAFEDAYYRESFEGQMDELRFWNVARTQEEIKQSLYTKLSGAEPGLVAYYNFNEISPNGEVEDVTAFSHTGYLIYKEAVKPSTIKDIGVRFEYIQSGSEFFFTQKTDGGEKFDWTFDATHTSTEFNPVYTYPSPGTYEVCLTASGHENAGTYCDTVVVKGIARVFPNIGGNTGGITLNIFGGGFASNSKAFLRKTGQTEIEAIKNIFDPGGSVTSVFDLKDKTIGDWDVVIKTGAGEMILPSGFKIIAGEKAKPWVKYVGGGTLLVNRWTPQTIIVGNNANVDAYGVVLWVAVPNDPNFEIIFLNLNAKKPQQAIDKGWTDELESIGLAQVVDNVFGKPSNSRLYSFYFPYVPAKSNLNVIVRVRTKNPVRNEIQVAVSAPFYASPLSPDVQGCIAFAIAKAFIKAGIGSIPGLPCITGELGLILDYTGDNPPTPSSIPNIDVRSLGWSVGTTLLECAASFGGPLVGGVLSGITSAVDGKQETDDCYKGFWPSPFSLFQIAYYGVTSLDPNEKKGPYGYGDNNFIPVTGQLSYQINFENKKTATAPAQEVLVRDTLSNPLYDLKNFSFGPVSFGDSIFYPVSNTYEFAIETDLRPLKNSIVRMTGQMDTTTRIVTFYYGTLDPITRDLVSDPFGGFLPPNIVAPQGEGFVSYSVGLKSVHHLDFVQNRASIIFDLNPPILTNDFVNTFDLRAPQSQLSVQNPVSTDTTVIITAEGTDDGCGIRLFEIYVSANNQPYELYRYTGNSTFEFTGHYGNTYRLYSIAVDSVGNKEAAPGQPDIEVSIVTAVKDLQEWEGVKIYPNPAGNSLFIEFSLDQRNMVNCALYDLNGRTVQNLFDKHLNAGFQHLEMNIDIPDGFYFLKLSTEHKQSFKKIAVMHEK</sequence>
<dbReference type="SUPFAM" id="SSF49299">
    <property type="entry name" value="PKD domain"/>
    <property type="match status" value="1"/>
</dbReference>
<dbReference type="PROSITE" id="PS50093">
    <property type="entry name" value="PKD"/>
    <property type="match status" value="1"/>
</dbReference>
<dbReference type="InterPro" id="IPR055353">
    <property type="entry name" value="DUF7619"/>
</dbReference>
<dbReference type="SUPFAM" id="SSF50939">
    <property type="entry name" value="Sialidases"/>
    <property type="match status" value="2"/>
</dbReference>
<dbReference type="Proteomes" id="UP000808337">
    <property type="component" value="Unassembled WGS sequence"/>
</dbReference>
<keyword evidence="2" id="KW-1015">Disulfide bond</keyword>
<evidence type="ECO:0000256" key="1">
    <source>
        <dbReference type="ARBA" id="ARBA00022729"/>
    </source>
</evidence>
<dbReference type="Gene3D" id="2.120.10.10">
    <property type="match status" value="1"/>
</dbReference>
<dbReference type="InterPro" id="IPR026444">
    <property type="entry name" value="Secre_tail"/>
</dbReference>
<reference evidence="5 6" key="1">
    <citation type="submission" date="2020-10" db="EMBL/GenBank/DDBJ databases">
        <title>Connecting structure to function with the recovery of over 1000 high-quality activated sludge metagenome-assembled genomes encoding full-length rRNA genes using long-read sequencing.</title>
        <authorList>
            <person name="Singleton C.M."/>
            <person name="Petriglieri F."/>
            <person name="Kristensen J.M."/>
            <person name="Kirkegaard R.H."/>
            <person name="Michaelsen T.Y."/>
            <person name="Andersen M.H."/>
            <person name="Karst S.M."/>
            <person name="Dueholm M.S."/>
            <person name="Nielsen P.H."/>
            <person name="Albertsen M."/>
        </authorList>
    </citation>
    <scope>NUCLEOTIDE SEQUENCE [LARGE SCALE GENOMIC DNA]</scope>
    <source>
        <strain evidence="5">Ribe_18-Q3-R11-54_MAXAC.273</strain>
    </source>
</reference>
<dbReference type="InterPro" id="IPR036278">
    <property type="entry name" value="Sialidase_sf"/>
</dbReference>
<feature type="domain" description="PKD" evidence="4">
    <location>
        <begin position="730"/>
        <end position="787"/>
    </location>
</feature>
<evidence type="ECO:0000313" key="5">
    <source>
        <dbReference type="EMBL" id="MBK9982376.1"/>
    </source>
</evidence>
<dbReference type="SUPFAM" id="SSF49899">
    <property type="entry name" value="Concanavalin A-like lectins/glucanases"/>
    <property type="match status" value="1"/>
</dbReference>
<dbReference type="NCBIfam" id="TIGR04183">
    <property type="entry name" value="Por_Secre_tail"/>
    <property type="match status" value="1"/>
</dbReference>
<evidence type="ECO:0000259" key="4">
    <source>
        <dbReference type="PROSITE" id="PS50093"/>
    </source>
</evidence>
<protein>
    <submittedName>
        <fullName evidence="5">T9SS type A sorting domain-containing protein</fullName>
    </submittedName>
</protein>
<name>A0A9D7XPU5_9BACT</name>
<evidence type="ECO:0000313" key="6">
    <source>
        <dbReference type="Proteomes" id="UP000808337"/>
    </source>
</evidence>
<dbReference type="InterPro" id="IPR013783">
    <property type="entry name" value="Ig-like_fold"/>
</dbReference>
<proteinExistence type="predicted"/>
<dbReference type="EMBL" id="JADKGY010000006">
    <property type="protein sequence ID" value="MBK9982376.1"/>
    <property type="molecule type" value="Genomic_DNA"/>
</dbReference>